<dbReference type="EMBL" id="AYSV01000115">
    <property type="protein sequence ID" value="ETD67743.1"/>
    <property type="molecule type" value="Genomic_DNA"/>
</dbReference>
<dbReference type="PANTHER" id="PTHR36985">
    <property type="entry name" value="TRANSLOCATION AND ASSEMBLY MODULE SUBUNIT TAMB"/>
    <property type="match status" value="1"/>
</dbReference>
<protein>
    <recommendedName>
        <fullName evidence="5">Translocation and assembly module TamB C-terminal domain-containing protein</fullName>
    </recommendedName>
</protein>
<dbReference type="PATRIC" id="fig|1414851.3.peg.2275"/>
<dbReference type="PANTHER" id="PTHR36985:SF1">
    <property type="entry name" value="TRANSLOCATION AND ASSEMBLY MODULE SUBUNIT TAMB"/>
    <property type="match status" value="1"/>
</dbReference>
<name>V8FVJ5_9BURK</name>
<comment type="caution">
    <text evidence="6">The sequence shown here is derived from an EMBL/GenBank/DDBJ whole genome shotgun (WGS) entry which is preliminary data.</text>
</comment>
<organism evidence="6 7">
    <name type="scientific">Pelistega indica</name>
    <dbReference type="NCBI Taxonomy" id="1414851"/>
    <lineage>
        <taxon>Bacteria</taxon>
        <taxon>Pseudomonadati</taxon>
        <taxon>Pseudomonadota</taxon>
        <taxon>Betaproteobacteria</taxon>
        <taxon>Burkholderiales</taxon>
        <taxon>Alcaligenaceae</taxon>
        <taxon>Pelistega</taxon>
    </lineage>
</organism>
<dbReference type="RefSeq" id="WP_023952677.1">
    <property type="nucleotide sequence ID" value="NZ_AYSV01000115.1"/>
</dbReference>
<evidence type="ECO:0000259" key="5">
    <source>
        <dbReference type="Pfam" id="PF04357"/>
    </source>
</evidence>
<dbReference type="Proteomes" id="UP000018766">
    <property type="component" value="Unassembled WGS sequence"/>
</dbReference>
<keyword evidence="7" id="KW-1185">Reference proteome</keyword>
<keyword evidence="2" id="KW-0812">Transmembrane</keyword>
<comment type="subcellular location">
    <subcellularLocation>
        <location evidence="1">Membrane</location>
        <topology evidence="1">Single-pass membrane protein</topology>
    </subcellularLocation>
</comment>
<reference evidence="6 7" key="1">
    <citation type="submission" date="2013-11" db="EMBL/GenBank/DDBJ databases">
        <title>Genomic analysis of Pelistega sp. HM-7.</title>
        <authorList>
            <person name="Kumbhare S.V."/>
            <person name="Shetty S.A."/>
            <person name="Sharma O."/>
            <person name="Dhotre D.P."/>
        </authorList>
    </citation>
    <scope>NUCLEOTIDE SEQUENCE [LARGE SCALE GENOMIC DNA]</scope>
    <source>
        <strain evidence="6 7">HM-7</strain>
    </source>
</reference>
<keyword evidence="4" id="KW-0472">Membrane</keyword>
<dbReference type="GO" id="GO:0009306">
    <property type="term" value="P:protein secretion"/>
    <property type="evidence" value="ECO:0007669"/>
    <property type="project" value="InterPro"/>
</dbReference>
<keyword evidence="3" id="KW-1133">Transmembrane helix</keyword>
<gene>
    <name evidence="6" type="ORF">V757_10905</name>
</gene>
<evidence type="ECO:0000256" key="4">
    <source>
        <dbReference type="ARBA" id="ARBA00023136"/>
    </source>
</evidence>
<evidence type="ECO:0000256" key="1">
    <source>
        <dbReference type="ARBA" id="ARBA00004167"/>
    </source>
</evidence>
<sequence>MVGVKADAIEGSVWNGLKTGDFTFTSPSIEVHAKDVYIDAKWSELWDKRAYINAIEVGDLQVKLLPTEQRQTSGDAPFSLPKLPVDIDVDKLKLGKFTLIQADGSQLPIGLGNLELSGVQWNGKNAAINLNSLEITHDYSTTLLDGYLKLLDMNNSDIPLDLVLNTHNNTGNTLSPLCLSPSIKAAIEAKKDNIECHLDLGLKANGTLKNLALALKGSADEVDLSADGRVNLFAPLILEQLKATFEIAEGLHVKTDVHSEMVDDKVQHLTADVSVDGADLQKIMPNSKVAATAHFETKATGFEQWQTVLLQAQLAEGSRWNSQPAQGTVDIALDLNQMFTPAAVADGAEQTEQMQGWALEDLQLEKANINLTIGKNSIITDGRLGQANDVFTVKANLPELSQLYPNVGEAAQVEARLKGSLRHHQLEANGVYTPGKTQELGDAPIRFSLAGDSQLTHILQDLHWKGDLTRLTVKHANYELETDGNLQAEVITKPTLTWQAGEALIHLKQPNGKVTTIHHLASSQKEGNISSKGEVKDLAIENSTYDANWDFNKNPQMNAQLHLVRQGGEEPKPLQKNPFANLKDLTIDLKPTDTADVYTVVANGSGEKTVIDSKVILDLNKPLVLNDGIFDIQLSDGTLLKGHATIQNSSEQNGLIDIDLTTKHFDLGKWSFGATPPAILNGDIKGKINLSADNQLVNATINAQFDDTSRWNKQLLKGKVDLVVHQKETTADTTEHNNSKGFNPKLYWAEKANINLVIGKNHIITDGAFGKAGDVLTLDINAPIFEQIYPGLSGGAMAKGLLKGSIEQHALDVNASYVAKGVLSPKNPEYMTAKLIGDGGWKTLEQGKEGWSGKITTLGASYQGFALEQPQTLTLSVVPAGENGQPEWQVGQSTLKLTLPGNHYVDIQQLGSTGKNGEWTTKGEIKGFVIDKKFLDQLDKLLGQSESQSENQRGGIIVREKNPVKVSQLIFDADWDIGFKKSLQGHANIVRRSGDLVLPLKQPLPLGLNNLSLKATFNPTGGSNSTMKAQLLFDTNDKGNAKVTVETKFNGLTPNLKGGTQLKAVGSMKEIAWASVFTDDLLSLGGAVDFDVSLKSLANGQWHSSGYLNGRDLKIIEAENGIRLLNGTAKINFANNKVQIDQFYFPSVIRITPKEWRTRQWIEENPPAQNGSLSATGQWDIASSKGSIALLFDHYPIIQRADRFAMMSGNITIGANLPKIQLEGKLTADAGWASVDISDGVPAVDGDVIVLKPGQKVLQQEQSNSSENMEMNLTVDLGPRFYLVGLGLNSGLVGSLTLVQHHGKLTAEGQFRTRGGAIEAYGQRLQIARGDISFGGNITNPTLNIEAVRRGLDVEAGLRVIGTAKKPKITLVSYPEVSEVEKLSWLIMGRGPDSSGADLALLFSVGSSLLGGEEPFYRQIGIDEIGVRGGTVGEANNILPKRTVADSTAYNGYDESNQLFYATKKFGDAWTVSVEQALTGSGTVVRGSYKLLKHLTANVKAGTINGLELLYKRVFKD</sequence>
<proteinExistence type="predicted"/>
<evidence type="ECO:0000313" key="6">
    <source>
        <dbReference type="EMBL" id="ETD67743.1"/>
    </source>
</evidence>
<dbReference type="Pfam" id="PF04357">
    <property type="entry name" value="TamB"/>
    <property type="match status" value="1"/>
</dbReference>
<evidence type="ECO:0000313" key="7">
    <source>
        <dbReference type="Proteomes" id="UP000018766"/>
    </source>
</evidence>
<dbReference type="InterPro" id="IPR007452">
    <property type="entry name" value="TamB_C"/>
</dbReference>
<dbReference type="GO" id="GO:0005886">
    <property type="term" value="C:plasma membrane"/>
    <property type="evidence" value="ECO:0007669"/>
    <property type="project" value="InterPro"/>
</dbReference>
<accession>V8FVJ5</accession>
<dbReference type="GO" id="GO:0097347">
    <property type="term" value="C:TAM protein secretion complex"/>
    <property type="evidence" value="ECO:0007669"/>
    <property type="project" value="TreeGrafter"/>
</dbReference>
<evidence type="ECO:0000256" key="3">
    <source>
        <dbReference type="ARBA" id="ARBA00022989"/>
    </source>
</evidence>
<feature type="domain" description="Translocation and assembly module TamB C-terminal" evidence="5">
    <location>
        <begin position="1168"/>
        <end position="1515"/>
    </location>
</feature>
<evidence type="ECO:0000256" key="2">
    <source>
        <dbReference type="ARBA" id="ARBA00022692"/>
    </source>
</evidence>